<feature type="compositionally biased region" description="Polar residues" evidence="1">
    <location>
        <begin position="597"/>
        <end position="615"/>
    </location>
</feature>
<evidence type="ECO:0000313" key="4">
    <source>
        <dbReference type="Proteomes" id="UP001274896"/>
    </source>
</evidence>
<dbReference type="Proteomes" id="UP001274896">
    <property type="component" value="Unassembled WGS sequence"/>
</dbReference>
<proteinExistence type="predicted"/>
<gene>
    <name evidence="3" type="ORF">QTP70_012849</name>
</gene>
<comment type="caution">
    <text evidence="3">The sequence shown here is derived from an EMBL/GenBank/DDBJ whole genome shotgun (WGS) entry which is preliminary data.</text>
</comment>
<name>A0AAE0UY81_9TELE</name>
<reference evidence="3" key="1">
    <citation type="submission" date="2023-06" db="EMBL/GenBank/DDBJ databases">
        <title>Male Hemibagrus guttatus genome.</title>
        <authorList>
            <person name="Bian C."/>
        </authorList>
    </citation>
    <scope>NUCLEOTIDE SEQUENCE</scope>
    <source>
        <strain evidence="3">Male_cb2023</strain>
        <tissue evidence="3">Muscle</tissue>
    </source>
</reference>
<dbReference type="Pfam" id="PF00078">
    <property type="entry name" value="RVT_1"/>
    <property type="match status" value="1"/>
</dbReference>
<dbReference type="AlphaFoldDB" id="A0AAE0UY81"/>
<keyword evidence="4" id="KW-1185">Reference proteome</keyword>
<feature type="region of interest" description="Disordered" evidence="1">
    <location>
        <begin position="589"/>
        <end position="642"/>
    </location>
</feature>
<dbReference type="InterPro" id="IPR000477">
    <property type="entry name" value="RT_dom"/>
</dbReference>
<dbReference type="CDD" id="cd01650">
    <property type="entry name" value="RT_nLTR_like"/>
    <property type="match status" value="1"/>
</dbReference>
<evidence type="ECO:0000256" key="1">
    <source>
        <dbReference type="SAM" id="MobiDB-lite"/>
    </source>
</evidence>
<sequence length="642" mass="72779">MAQIRSLAFMITERLLYTGEYLFHRPRGSDVQGKSDSASAALTIKFSMWAKQGCELEEKERFWSELDEVTESIPMGERVVIGADFNGQVGEGNTGDEEVMVKFGVKERNLEGQMKEYFEDLLNPTDTPSVEEPEAEDSEVDSFITQAEVIEVVQQLLGGKAPGVDEIRPEYLKSLDVVGLSWLTRLCNIAWRSGTVPLDWATGVVVPLFKKGDRRVCSNYRGITLLSLPGKVYSRVLERRVRPLVEPRIQEEQCGFRPSRGTLDQLYTLHRVLEGSWEFAQPVHMCFVDLEKAFDCVPRGILLEVLWEYGVHGPLLRVVRSLYNRSRSLVRIASSECEAAGMRVSTSKSEAMVLDRKKVACTLQVGGKVLPQVEEFKYLGVLFTSEGRMDREIDRRIVAAAAVMRSMYRSVVVKKELSRKAKLSIYQSIYVPTLTYGHEIWVKTERVRSRIQAAEMSFLRRVAGRCLRDRVRSSVTREELGVEPLLLRIERGQLRWLGHLFQMPPGHLPGEVFRACPTGKRPWGRPRTRWRDCVSRLASERLGVPQEELEEVSGEREILFLSRLTQVSKDNDYDQIVTLQLTPLEDTGKLEGEKNTEGQVRQMATTSEQAGQANPVQEQVEQVEQASALEEMEQAPWSSTAA</sequence>
<protein>
    <recommendedName>
        <fullName evidence="2">Reverse transcriptase domain-containing protein</fullName>
    </recommendedName>
</protein>
<feature type="domain" description="Reverse transcriptase" evidence="2">
    <location>
        <begin position="210"/>
        <end position="323"/>
    </location>
</feature>
<dbReference type="InterPro" id="IPR043502">
    <property type="entry name" value="DNA/RNA_pol_sf"/>
</dbReference>
<organism evidence="3 4">
    <name type="scientific">Hemibagrus guttatus</name>
    <dbReference type="NCBI Taxonomy" id="175788"/>
    <lineage>
        <taxon>Eukaryota</taxon>
        <taxon>Metazoa</taxon>
        <taxon>Chordata</taxon>
        <taxon>Craniata</taxon>
        <taxon>Vertebrata</taxon>
        <taxon>Euteleostomi</taxon>
        <taxon>Actinopterygii</taxon>
        <taxon>Neopterygii</taxon>
        <taxon>Teleostei</taxon>
        <taxon>Ostariophysi</taxon>
        <taxon>Siluriformes</taxon>
        <taxon>Bagridae</taxon>
        <taxon>Hemibagrus</taxon>
    </lineage>
</organism>
<feature type="compositionally biased region" description="Low complexity" evidence="1">
    <location>
        <begin position="616"/>
        <end position="625"/>
    </location>
</feature>
<accession>A0AAE0UY81</accession>
<dbReference type="SUPFAM" id="SSF56672">
    <property type="entry name" value="DNA/RNA polymerases"/>
    <property type="match status" value="1"/>
</dbReference>
<dbReference type="PANTHER" id="PTHR47027">
    <property type="entry name" value="REVERSE TRANSCRIPTASE DOMAIN-CONTAINING PROTEIN"/>
    <property type="match status" value="1"/>
</dbReference>
<evidence type="ECO:0000259" key="2">
    <source>
        <dbReference type="Pfam" id="PF00078"/>
    </source>
</evidence>
<dbReference type="PANTHER" id="PTHR47027:SF30">
    <property type="entry name" value="THAP-TYPE DOMAIN-CONTAINING PROTEIN"/>
    <property type="match status" value="1"/>
</dbReference>
<evidence type="ECO:0000313" key="3">
    <source>
        <dbReference type="EMBL" id="KAK3528932.1"/>
    </source>
</evidence>
<dbReference type="EMBL" id="JAUCMX010000012">
    <property type="protein sequence ID" value="KAK3528932.1"/>
    <property type="molecule type" value="Genomic_DNA"/>
</dbReference>